<evidence type="ECO:0000256" key="11">
    <source>
        <dbReference type="SAM" id="MobiDB-lite"/>
    </source>
</evidence>
<keyword evidence="3" id="KW-0255">Endonuclease</keyword>
<organism evidence="12 13">
    <name type="scientific">Paramuricea clavata</name>
    <name type="common">Red gorgonian</name>
    <name type="synonym">Violescent sea-whip</name>
    <dbReference type="NCBI Taxonomy" id="317549"/>
    <lineage>
        <taxon>Eukaryota</taxon>
        <taxon>Metazoa</taxon>
        <taxon>Cnidaria</taxon>
        <taxon>Anthozoa</taxon>
        <taxon>Octocorallia</taxon>
        <taxon>Malacalcyonacea</taxon>
        <taxon>Plexauridae</taxon>
        <taxon>Paramuricea</taxon>
    </lineage>
</organism>
<evidence type="ECO:0000256" key="1">
    <source>
        <dbReference type="ARBA" id="ARBA00022722"/>
    </source>
</evidence>
<dbReference type="PANTHER" id="PTHR42648">
    <property type="entry name" value="TRANSPOSASE, PUTATIVE-RELATED"/>
    <property type="match status" value="1"/>
</dbReference>
<name>A0A6S7GU92_PARCT</name>
<dbReference type="GO" id="GO:0006310">
    <property type="term" value="P:DNA recombination"/>
    <property type="evidence" value="ECO:0007669"/>
    <property type="project" value="UniProtKB-KW"/>
</dbReference>
<proteinExistence type="predicted"/>
<dbReference type="GO" id="GO:0016787">
    <property type="term" value="F:hydrolase activity"/>
    <property type="evidence" value="ECO:0007669"/>
    <property type="project" value="UniProtKB-KW"/>
</dbReference>
<evidence type="ECO:0000256" key="8">
    <source>
        <dbReference type="ARBA" id="ARBA00022932"/>
    </source>
</evidence>
<evidence type="ECO:0000256" key="6">
    <source>
        <dbReference type="ARBA" id="ARBA00022908"/>
    </source>
</evidence>
<reference evidence="12" key="1">
    <citation type="submission" date="2020-04" db="EMBL/GenBank/DDBJ databases">
        <authorList>
            <person name="Alioto T."/>
            <person name="Alioto T."/>
            <person name="Gomez Garrido J."/>
        </authorList>
    </citation>
    <scope>NUCLEOTIDE SEQUENCE</scope>
    <source>
        <strain evidence="12">A484AB</strain>
    </source>
</reference>
<dbReference type="GO" id="GO:0003964">
    <property type="term" value="F:RNA-directed DNA polymerase activity"/>
    <property type="evidence" value="ECO:0007669"/>
    <property type="project" value="UniProtKB-KW"/>
</dbReference>
<protein>
    <submittedName>
        <fullName evidence="12">Retrovirus-related Pol poly from transposon TNT 1-94</fullName>
    </submittedName>
</protein>
<keyword evidence="8" id="KW-0808">Transferase</keyword>
<keyword evidence="6" id="KW-0229">DNA integration</keyword>
<dbReference type="InterPro" id="IPR057670">
    <property type="entry name" value="SH3_retrovirus"/>
</dbReference>
<feature type="compositionally biased region" description="Basic and acidic residues" evidence="11">
    <location>
        <begin position="269"/>
        <end position="294"/>
    </location>
</feature>
<evidence type="ECO:0000256" key="7">
    <source>
        <dbReference type="ARBA" id="ARBA00022918"/>
    </source>
</evidence>
<dbReference type="GO" id="GO:0004519">
    <property type="term" value="F:endonuclease activity"/>
    <property type="evidence" value="ECO:0007669"/>
    <property type="project" value="UniProtKB-KW"/>
</dbReference>
<accession>A0A6S7GU92</accession>
<evidence type="ECO:0000256" key="10">
    <source>
        <dbReference type="ARBA" id="ARBA00023268"/>
    </source>
</evidence>
<keyword evidence="2" id="KW-0479">Metal-binding</keyword>
<dbReference type="InterPro" id="IPR039537">
    <property type="entry name" value="Retrotran_Ty1/copia-like"/>
</dbReference>
<keyword evidence="5" id="KW-0460">Magnesium</keyword>
<dbReference type="Pfam" id="PF25597">
    <property type="entry name" value="SH3_retrovirus"/>
    <property type="match status" value="1"/>
</dbReference>
<dbReference type="SUPFAM" id="SSF53098">
    <property type="entry name" value="Ribonuclease H-like"/>
    <property type="match status" value="1"/>
</dbReference>
<keyword evidence="8" id="KW-0548">Nucleotidyltransferase</keyword>
<keyword evidence="4" id="KW-0378">Hydrolase</keyword>
<dbReference type="Pfam" id="PF00665">
    <property type="entry name" value="rve"/>
    <property type="match status" value="1"/>
</dbReference>
<keyword evidence="13" id="KW-1185">Reference proteome</keyword>
<sequence length="568" mass="65804">MQENSLGGNKYFVTFIDDKSRFTAVYFMKTKDQVLDKFKEYEAMVTNITGKKIKILRSDNGGEYTSKEFVNYLKEKGIQHQLSVPRTPQQNGVAERMNRTIQETARSMIHNAGLDTKFWAEAVCTAVIVRNRCPTVAVDNMTPYECFNDKKPDVSNFKVFGCKAYMHVPKETRKKWDSKTKKCIFVGYSISSKGYRLYDPKTRKLHISRDVLFDEDEFIQQKKFMQIVNLNDSLPEDQEEPQENKPSSEHVIPGDQDTVDHDEGTEEPSISRETEVEQQPRRSTRIREPPDRHGVVITGNWWQNNVACINSEFSPEEPTTIREALNCSDKEQWKQALDNEYSAHIKNNTWTLGNLPEGRKAIDCRWVFKVKYNADGSVERHKARLVAKGYSQEPGLDYDETFSPVAKYTSIRSLLAIANQLDLEVHQMDVSTAFLNGELEEEIYMKQPEGYVKEGVEDLVCKLNKSIYGLKQSSRCWYNTIDQFLKNSGYVQSSSDPCLYIKREGDDIMFIALYVDDLIPASNSKRVLHKEKEALRKRFEMKDLGEVHYCLGIQVERDRNKKRMRLHQ</sequence>
<evidence type="ECO:0000256" key="2">
    <source>
        <dbReference type="ARBA" id="ARBA00022723"/>
    </source>
</evidence>
<gene>
    <name evidence="12" type="ORF">PACLA_8A070234</name>
</gene>
<keyword evidence="10" id="KW-0511">Multifunctional enzyme</keyword>
<keyword evidence="7" id="KW-0695">RNA-directed DNA polymerase</keyword>
<evidence type="ECO:0000256" key="9">
    <source>
        <dbReference type="ARBA" id="ARBA00023172"/>
    </source>
</evidence>
<dbReference type="InterPro" id="IPR001584">
    <property type="entry name" value="Integrase_cat-core"/>
</dbReference>
<comment type="caution">
    <text evidence="12">The sequence shown here is derived from an EMBL/GenBank/DDBJ whole genome shotgun (WGS) entry which is preliminary data.</text>
</comment>
<dbReference type="InterPro" id="IPR043502">
    <property type="entry name" value="DNA/RNA_pol_sf"/>
</dbReference>
<dbReference type="SUPFAM" id="SSF56672">
    <property type="entry name" value="DNA/RNA polymerases"/>
    <property type="match status" value="1"/>
</dbReference>
<dbReference type="OrthoDB" id="413361at2759"/>
<dbReference type="Proteomes" id="UP001152795">
    <property type="component" value="Unassembled WGS sequence"/>
</dbReference>
<dbReference type="Pfam" id="PF07727">
    <property type="entry name" value="RVT_2"/>
    <property type="match status" value="1"/>
</dbReference>
<feature type="region of interest" description="Disordered" evidence="11">
    <location>
        <begin position="235"/>
        <end position="294"/>
    </location>
</feature>
<dbReference type="GO" id="GO:0003887">
    <property type="term" value="F:DNA-directed DNA polymerase activity"/>
    <property type="evidence" value="ECO:0007669"/>
    <property type="project" value="UniProtKB-KW"/>
</dbReference>
<dbReference type="AlphaFoldDB" id="A0A6S7GU92"/>
<dbReference type="Gene3D" id="3.30.420.10">
    <property type="entry name" value="Ribonuclease H-like superfamily/Ribonuclease H"/>
    <property type="match status" value="1"/>
</dbReference>
<dbReference type="PANTHER" id="PTHR42648:SF11">
    <property type="entry name" value="TRANSPOSON TY4-P GAG-POL POLYPROTEIN"/>
    <property type="match status" value="1"/>
</dbReference>
<keyword evidence="1" id="KW-0540">Nuclease</keyword>
<keyword evidence="9" id="KW-0233">DNA recombination</keyword>
<evidence type="ECO:0000313" key="13">
    <source>
        <dbReference type="Proteomes" id="UP001152795"/>
    </source>
</evidence>
<dbReference type="InterPro" id="IPR013103">
    <property type="entry name" value="RVT_2"/>
</dbReference>
<evidence type="ECO:0000256" key="5">
    <source>
        <dbReference type="ARBA" id="ARBA00022842"/>
    </source>
</evidence>
<keyword evidence="8" id="KW-0239">DNA-directed DNA polymerase</keyword>
<dbReference type="EMBL" id="CACRXK020002305">
    <property type="protein sequence ID" value="CAB3993669.1"/>
    <property type="molecule type" value="Genomic_DNA"/>
</dbReference>
<dbReference type="GO" id="GO:0003676">
    <property type="term" value="F:nucleic acid binding"/>
    <property type="evidence" value="ECO:0007669"/>
    <property type="project" value="InterPro"/>
</dbReference>
<dbReference type="InterPro" id="IPR036397">
    <property type="entry name" value="RNaseH_sf"/>
</dbReference>
<evidence type="ECO:0000256" key="3">
    <source>
        <dbReference type="ARBA" id="ARBA00022759"/>
    </source>
</evidence>
<dbReference type="InterPro" id="IPR012337">
    <property type="entry name" value="RNaseH-like_sf"/>
</dbReference>
<dbReference type="GO" id="GO:0046872">
    <property type="term" value="F:metal ion binding"/>
    <property type="evidence" value="ECO:0007669"/>
    <property type="project" value="UniProtKB-KW"/>
</dbReference>
<dbReference type="GO" id="GO:0015074">
    <property type="term" value="P:DNA integration"/>
    <property type="evidence" value="ECO:0007669"/>
    <property type="project" value="UniProtKB-KW"/>
</dbReference>
<evidence type="ECO:0000256" key="4">
    <source>
        <dbReference type="ARBA" id="ARBA00022801"/>
    </source>
</evidence>
<evidence type="ECO:0000313" key="12">
    <source>
        <dbReference type="EMBL" id="CAB3993669.1"/>
    </source>
</evidence>
<dbReference type="PROSITE" id="PS50994">
    <property type="entry name" value="INTEGRASE"/>
    <property type="match status" value="1"/>
</dbReference>